<comment type="similarity">
    <text evidence="1">Belongs to the D-alanine--D-alanine ligase family.</text>
</comment>
<evidence type="ECO:0000256" key="2">
    <source>
        <dbReference type="ARBA" id="ARBA00022598"/>
    </source>
</evidence>
<proteinExistence type="inferred from homology"/>
<evidence type="ECO:0000256" key="1">
    <source>
        <dbReference type="ARBA" id="ARBA00010871"/>
    </source>
</evidence>
<comment type="caution">
    <text evidence="4">The sequence shown here is derived from an EMBL/GenBank/DDBJ whole genome shotgun (WGS) entry which is preliminary data.</text>
</comment>
<dbReference type="SUPFAM" id="SSF56059">
    <property type="entry name" value="Glutathione synthetase ATP-binding domain-like"/>
    <property type="match status" value="1"/>
</dbReference>
<dbReference type="InterPro" id="IPR011095">
    <property type="entry name" value="Dala_Dala_lig_C"/>
</dbReference>
<dbReference type="InterPro" id="IPR011761">
    <property type="entry name" value="ATP-grasp"/>
</dbReference>
<protein>
    <recommendedName>
        <fullName evidence="3">ATP-grasp domain-containing protein</fullName>
    </recommendedName>
</protein>
<dbReference type="GO" id="GO:0046872">
    <property type="term" value="F:metal ion binding"/>
    <property type="evidence" value="ECO:0007669"/>
    <property type="project" value="InterPro"/>
</dbReference>
<organism evidence="4">
    <name type="scientific">marine sediment metagenome</name>
    <dbReference type="NCBI Taxonomy" id="412755"/>
    <lineage>
        <taxon>unclassified sequences</taxon>
        <taxon>metagenomes</taxon>
        <taxon>ecological metagenomes</taxon>
    </lineage>
</organism>
<evidence type="ECO:0000313" key="4">
    <source>
        <dbReference type="EMBL" id="GAG31930.1"/>
    </source>
</evidence>
<reference evidence="4" key="1">
    <citation type="journal article" date="2014" name="Front. Microbiol.">
        <title>High frequency of phylogenetically diverse reductive dehalogenase-homologous genes in deep subseafloor sedimentary metagenomes.</title>
        <authorList>
            <person name="Kawai M."/>
            <person name="Futagami T."/>
            <person name="Toyoda A."/>
            <person name="Takaki Y."/>
            <person name="Nishi S."/>
            <person name="Hori S."/>
            <person name="Arai W."/>
            <person name="Tsubouchi T."/>
            <person name="Morono Y."/>
            <person name="Uchiyama I."/>
            <person name="Ito T."/>
            <person name="Fujiyama A."/>
            <person name="Inagaki F."/>
            <person name="Takami H."/>
        </authorList>
    </citation>
    <scope>NUCLEOTIDE SEQUENCE</scope>
    <source>
        <strain evidence="4">Expedition CK06-06</strain>
    </source>
</reference>
<name>X0WMR8_9ZZZZ</name>
<gene>
    <name evidence="4" type="ORF">S01H1_64794</name>
</gene>
<keyword evidence="2" id="KW-0436">Ligase</keyword>
<evidence type="ECO:0000259" key="3">
    <source>
        <dbReference type="PROSITE" id="PS50975"/>
    </source>
</evidence>
<dbReference type="Gene3D" id="3.30.1490.20">
    <property type="entry name" value="ATP-grasp fold, A domain"/>
    <property type="match status" value="1"/>
</dbReference>
<dbReference type="InterPro" id="IPR013815">
    <property type="entry name" value="ATP_grasp_subdomain_1"/>
</dbReference>
<dbReference type="PANTHER" id="PTHR23132:SF23">
    <property type="entry name" value="D-ALANINE--D-ALANINE LIGASE B"/>
    <property type="match status" value="1"/>
</dbReference>
<accession>X0WMR8</accession>
<feature type="non-terminal residue" evidence="4">
    <location>
        <position position="251"/>
    </location>
</feature>
<dbReference type="PROSITE" id="PS50975">
    <property type="entry name" value="ATP_GRASP"/>
    <property type="match status" value="1"/>
</dbReference>
<dbReference type="GO" id="GO:0008716">
    <property type="term" value="F:D-alanine-D-alanine ligase activity"/>
    <property type="evidence" value="ECO:0007669"/>
    <property type="project" value="InterPro"/>
</dbReference>
<dbReference type="EMBL" id="BARS01042727">
    <property type="protein sequence ID" value="GAG31930.1"/>
    <property type="molecule type" value="Genomic_DNA"/>
</dbReference>
<dbReference type="PANTHER" id="PTHR23132">
    <property type="entry name" value="D-ALANINE--D-ALANINE LIGASE"/>
    <property type="match status" value="1"/>
</dbReference>
<dbReference type="Gene3D" id="3.30.470.20">
    <property type="entry name" value="ATP-grasp fold, B domain"/>
    <property type="match status" value="1"/>
</dbReference>
<feature type="non-terminal residue" evidence="4">
    <location>
        <position position="1"/>
    </location>
</feature>
<dbReference type="AlphaFoldDB" id="X0WMR8"/>
<dbReference type="GO" id="GO:0005524">
    <property type="term" value="F:ATP binding"/>
    <property type="evidence" value="ECO:0007669"/>
    <property type="project" value="InterPro"/>
</dbReference>
<feature type="domain" description="ATP-grasp" evidence="3">
    <location>
        <begin position="8"/>
        <end position="228"/>
    </location>
</feature>
<sequence>SLDKFLSKKIVVEVGIKTPKGNLYYLDHRGKKHQQLGRWKVRFPAIIKNNFRGDSEGIDQDSVVHNSKDLERILNKRLKQLPEGVLVEEFIKGKDIGVCYMEGMGRGNALFPIESVISKELNNPYNIVDYNLKNYAIRSTTIQHLSIRLADDLPKKLIRKIEDISRKVFEIFQVKDFVRVDFRVTDSGEVYFIELNPLLTMLAGTHMFYAAKEKHGLTYGDVLDHIFRKAAKRWGLKYHKSNTGLFSKMRY</sequence>
<dbReference type="Pfam" id="PF07478">
    <property type="entry name" value="Dala_Dala_lig_C"/>
    <property type="match status" value="1"/>
</dbReference>